<dbReference type="Gene3D" id="1.10.10.60">
    <property type="entry name" value="Homeodomain-like"/>
    <property type="match status" value="2"/>
</dbReference>
<gene>
    <name evidence="5" type="ORF">QM480_07330</name>
</gene>
<dbReference type="RefSeq" id="WP_283369352.1">
    <property type="nucleotide sequence ID" value="NZ_JASHID010000004.1"/>
</dbReference>
<dbReference type="EMBL" id="JASHID010000004">
    <property type="protein sequence ID" value="MDI9864129.1"/>
    <property type="molecule type" value="Genomic_DNA"/>
</dbReference>
<evidence type="ECO:0000256" key="1">
    <source>
        <dbReference type="ARBA" id="ARBA00023015"/>
    </source>
</evidence>
<organism evidence="5 6">
    <name type="scientific">Flectobacillus longus</name>
    <dbReference type="NCBI Taxonomy" id="2984207"/>
    <lineage>
        <taxon>Bacteria</taxon>
        <taxon>Pseudomonadati</taxon>
        <taxon>Bacteroidota</taxon>
        <taxon>Cytophagia</taxon>
        <taxon>Cytophagales</taxon>
        <taxon>Flectobacillaceae</taxon>
        <taxon>Flectobacillus</taxon>
    </lineage>
</organism>
<dbReference type="SUPFAM" id="SSF46689">
    <property type="entry name" value="Homeodomain-like"/>
    <property type="match status" value="2"/>
</dbReference>
<name>A0ABT6YL12_9BACT</name>
<dbReference type="PRINTS" id="PR00032">
    <property type="entry name" value="HTHARAC"/>
</dbReference>
<evidence type="ECO:0000259" key="4">
    <source>
        <dbReference type="PROSITE" id="PS01124"/>
    </source>
</evidence>
<keyword evidence="3" id="KW-0804">Transcription</keyword>
<dbReference type="PANTHER" id="PTHR43280">
    <property type="entry name" value="ARAC-FAMILY TRANSCRIPTIONAL REGULATOR"/>
    <property type="match status" value="1"/>
</dbReference>
<evidence type="ECO:0000256" key="2">
    <source>
        <dbReference type="ARBA" id="ARBA00023125"/>
    </source>
</evidence>
<dbReference type="InterPro" id="IPR020449">
    <property type="entry name" value="Tscrpt_reg_AraC-type_HTH"/>
</dbReference>
<keyword evidence="2" id="KW-0238">DNA-binding</keyword>
<dbReference type="PROSITE" id="PS00041">
    <property type="entry name" value="HTH_ARAC_FAMILY_1"/>
    <property type="match status" value="1"/>
</dbReference>
<accession>A0ABT6YL12</accession>
<keyword evidence="6" id="KW-1185">Reference proteome</keyword>
<dbReference type="SMART" id="SM00342">
    <property type="entry name" value="HTH_ARAC"/>
    <property type="match status" value="1"/>
</dbReference>
<sequence length="291" mass="33796">MRSFSSNQLFSLLHVDYVKLGIKWNYKTVISPYYRLYFIDEGKGKITSPQGLVDLEAGYLYLIPSFTVCDLSCDEYLSQYFVQFFEESGNGLSLFANQRKVMRVSANEGDIFNFKRLLEINPGRGINRSDNPKVYEKDIYYKEYQDLNHQQSLSCHFETQGILYQLIAKFLNKEPDLEKNTSDIPSKIMESISYIQLNMSQKISVNLLASRANMHVDYFSRLFLQATGLRPISYILDKRIERAQYLMITGYLSFEEIASQTGFESVSYFSRVFKSITGMTPGQYKNRRLSV</sequence>
<evidence type="ECO:0000313" key="5">
    <source>
        <dbReference type="EMBL" id="MDI9864129.1"/>
    </source>
</evidence>
<protein>
    <submittedName>
        <fullName evidence="5">AraC family transcriptional regulator</fullName>
    </submittedName>
</protein>
<keyword evidence="1" id="KW-0805">Transcription regulation</keyword>
<proteinExistence type="predicted"/>
<comment type="caution">
    <text evidence="5">The sequence shown here is derived from an EMBL/GenBank/DDBJ whole genome shotgun (WGS) entry which is preliminary data.</text>
</comment>
<dbReference type="InterPro" id="IPR018062">
    <property type="entry name" value="HTH_AraC-typ_CS"/>
</dbReference>
<dbReference type="Proteomes" id="UP001236569">
    <property type="component" value="Unassembled WGS sequence"/>
</dbReference>
<evidence type="ECO:0000256" key="3">
    <source>
        <dbReference type="ARBA" id="ARBA00023163"/>
    </source>
</evidence>
<dbReference type="Pfam" id="PF12833">
    <property type="entry name" value="HTH_18"/>
    <property type="match status" value="1"/>
</dbReference>
<dbReference type="InterPro" id="IPR018060">
    <property type="entry name" value="HTH_AraC"/>
</dbReference>
<reference evidence="5 6" key="1">
    <citation type="submission" date="2023-05" db="EMBL/GenBank/DDBJ databases">
        <title>Novel species of genus Flectobacillus isolated from stream in China.</title>
        <authorList>
            <person name="Lu H."/>
        </authorList>
    </citation>
    <scope>NUCLEOTIDE SEQUENCE [LARGE SCALE GENOMIC DNA]</scope>
    <source>
        <strain evidence="5 6">DC10W</strain>
    </source>
</reference>
<dbReference type="PANTHER" id="PTHR43280:SF28">
    <property type="entry name" value="HTH-TYPE TRANSCRIPTIONAL ACTIVATOR RHAS"/>
    <property type="match status" value="1"/>
</dbReference>
<feature type="domain" description="HTH araC/xylS-type" evidence="4">
    <location>
        <begin position="189"/>
        <end position="287"/>
    </location>
</feature>
<dbReference type="InterPro" id="IPR009057">
    <property type="entry name" value="Homeodomain-like_sf"/>
</dbReference>
<dbReference type="PROSITE" id="PS01124">
    <property type="entry name" value="HTH_ARAC_FAMILY_2"/>
    <property type="match status" value="1"/>
</dbReference>
<evidence type="ECO:0000313" key="6">
    <source>
        <dbReference type="Proteomes" id="UP001236569"/>
    </source>
</evidence>